<dbReference type="SUPFAM" id="SSF50978">
    <property type="entry name" value="WD40 repeat-like"/>
    <property type="match status" value="1"/>
</dbReference>
<evidence type="ECO:0000256" key="2">
    <source>
        <dbReference type="ARBA" id="ARBA00022448"/>
    </source>
</evidence>
<dbReference type="AlphaFoldDB" id="A0A0D2LPE6"/>
<sequence>MGLYGAAWPLGDHFFVCGGGGHGLVNRIVWASFRGGRMVLAPSGSALILGMNDGGVRRFQLDLSGPSPRLIEVSAAFTERFQCLQEEVDSMAFTPDGALLAVGFSTGDLKVLAYPTMKPLVHWKLESDVKDLDFAWQHGGGPQQGPLLATVCDKGTCQLWDVRSCSAVCQLQLPRGLERAKFSRCRFSRSAPILYVTMNLVRGRRPPRIKPAECSSRATERPRHAEVCGAVV</sequence>
<gene>
    <name evidence="12" type="ORF">MNEG_14344</name>
</gene>
<reference evidence="12 13" key="1">
    <citation type="journal article" date="2013" name="BMC Genomics">
        <title>Reconstruction of the lipid metabolism for the microalga Monoraphidium neglectum from its genome sequence reveals characteristics suitable for biofuel production.</title>
        <authorList>
            <person name="Bogen C."/>
            <person name="Al-Dilaimi A."/>
            <person name="Albersmeier A."/>
            <person name="Wichmann J."/>
            <person name="Grundmann M."/>
            <person name="Rupp O."/>
            <person name="Lauersen K.J."/>
            <person name="Blifernez-Klassen O."/>
            <person name="Kalinowski J."/>
            <person name="Goesmann A."/>
            <person name="Mussgnug J.H."/>
            <person name="Kruse O."/>
        </authorList>
    </citation>
    <scope>NUCLEOTIDE SEQUENCE [LARGE SCALE GENOMIC DNA]</scope>
    <source>
        <strain evidence="12 13">SAG 48.87</strain>
    </source>
</reference>
<protein>
    <recommendedName>
        <fullName evidence="11">Anaphase-promoting complex subunit 4-like WD40 domain-containing protein</fullName>
    </recommendedName>
</protein>
<evidence type="ECO:0000256" key="7">
    <source>
        <dbReference type="ARBA" id="ARBA00022892"/>
    </source>
</evidence>
<evidence type="ECO:0000256" key="1">
    <source>
        <dbReference type="ARBA" id="ARBA00004389"/>
    </source>
</evidence>
<dbReference type="InterPro" id="IPR024977">
    <property type="entry name" value="Apc4-like_WD40_dom"/>
</dbReference>
<evidence type="ECO:0000313" key="12">
    <source>
        <dbReference type="EMBL" id="KIY93619.1"/>
    </source>
</evidence>
<organism evidence="12 13">
    <name type="scientific">Monoraphidium neglectum</name>
    <dbReference type="NCBI Taxonomy" id="145388"/>
    <lineage>
        <taxon>Eukaryota</taxon>
        <taxon>Viridiplantae</taxon>
        <taxon>Chlorophyta</taxon>
        <taxon>core chlorophytes</taxon>
        <taxon>Chlorophyceae</taxon>
        <taxon>CS clade</taxon>
        <taxon>Sphaeropleales</taxon>
        <taxon>Selenastraceae</taxon>
        <taxon>Monoraphidium</taxon>
    </lineage>
</organism>
<keyword evidence="13" id="KW-1185">Reference proteome</keyword>
<accession>A0A0D2LPE6</accession>
<dbReference type="Pfam" id="PF12894">
    <property type="entry name" value="ANAPC4_WD40"/>
    <property type="match status" value="1"/>
</dbReference>
<keyword evidence="6" id="KW-0256">Endoplasmic reticulum</keyword>
<evidence type="ECO:0000256" key="6">
    <source>
        <dbReference type="ARBA" id="ARBA00022824"/>
    </source>
</evidence>
<dbReference type="OrthoDB" id="540664at2759"/>
<dbReference type="KEGG" id="mng:MNEG_14344"/>
<evidence type="ECO:0000256" key="10">
    <source>
        <dbReference type="ARBA" id="ARBA00023136"/>
    </source>
</evidence>
<dbReference type="GO" id="GO:0003400">
    <property type="term" value="P:regulation of COPII vesicle coating"/>
    <property type="evidence" value="ECO:0007669"/>
    <property type="project" value="TreeGrafter"/>
</dbReference>
<evidence type="ECO:0000256" key="9">
    <source>
        <dbReference type="ARBA" id="ARBA00022989"/>
    </source>
</evidence>
<keyword evidence="7" id="KW-0931">ER-Golgi transport</keyword>
<dbReference type="GO" id="GO:0015031">
    <property type="term" value="P:protein transport"/>
    <property type="evidence" value="ECO:0007669"/>
    <property type="project" value="UniProtKB-KW"/>
</dbReference>
<keyword evidence="2" id="KW-0813">Transport</keyword>
<dbReference type="InterPro" id="IPR045260">
    <property type="entry name" value="Sec12-like"/>
</dbReference>
<dbReference type="Proteomes" id="UP000054498">
    <property type="component" value="Unassembled WGS sequence"/>
</dbReference>
<keyword evidence="9" id="KW-1133">Transmembrane helix</keyword>
<keyword evidence="4" id="KW-0812">Transmembrane</keyword>
<dbReference type="Gene3D" id="2.130.10.10">
    <property type="entry name" value="YVTN repeat-like/Quinoprotein amine dehydrogenase"/>
    <property type="match status" value="1"/>
</dbReference>
<dbReference type="RefSeq" id="XP_013892639.1">
    <property type="nucleotide sequence ID" value="XM_014037185.1"/>
</dbReference>
<dbReference type="GO" id="GO:0005085">
    <property type="term" value="F:guanyl-nucleotide exchange factor activity"/>
    <property type="evidence" value="ECO:0007669"/>
    <property type="project" value="InterPro"/>
</dbReference>
<dbReference type="GO" id="GO:0006888">
    <property type="term" value="P:endoplasmic reticulum to Golgi vesicle-mediated transport"/>
    <property type="evidence" value="ECO:0007669"/>
    <property type="project" value="TreeGrafter"/>
</dbReference>
<dbReference type="PANTHER" id="PTHR23284:SF0">
    <property type="entry name" value="PROLACTIN REGULATORY ELEMENT-BINDING PROTEIN"/>
    <property type="match status" value="1"/>
</dbReference>
<dbReference type="InterPro" id="IPR015943">
    <property type="entry name" value="WD40/YVTN_repeat-like_dom_sf"/>
</dbReference>
<dbReference type="EMBL" id="KK104635">
    <property type="protein sequence ID" value="KIY93619.1"/>
    <property type="molecule type" value="Genomic_DNA"/>
</dbReference>
<evidence type="ECO:0000256" key="3">
    <source>
        <dbReference type="ARBA" id="ARBA00022574"/>
    </source>
</evidence>
<proteinExistence type="predicted"/>
<dbReference type="InterPro" id="IPR036322">
    <property type="entry name" value="WD40_repeat_dom_sf"/>
</dbReference>
<evidence type="ECO:0000313" key="13">
    <source>
        <dbReference type="Proteomes" id="UP000054498"/>
    </source>
</evidence>
<evidence type="ECO:0000259" key="11">
    <source>
        <dbReference type="Pfam" id="PF12894"/>
    </source>
</evidence>
<keyword evidence="5" id="KW-0677">Repeat</keyword>
<keyword evidence="10" id="KW-0472">Membrane</keyword>
<dbReference type="GO" id="GO:0005789">
    <property type="term" value="C:endoplasmic reticulum membrane"/>
    <property type="evidence" value="ECO:0007669"/>
    <property type="project" value="UniProtKB-SubCell"/>
</dbReference>
<keyword evidence="8" id="KW-0653">Protein transport</keyword>
<name>A0A0D2LPE6_9CHLO</name>
<evidence type="ECO:0000256" key="4">
    <source>
        <dbReference type="ARBA" id="ARBA00022692"/>
    </source>
</evidence>
<feature type="domain" description="Anaphase-promoting complex subunit 4-like WD40" evidence="11">
    <location>
        <begin position="84"/>
        <end position="135"/>
    </location>
</feature>
<dbReference type="GeneID" id="25731897"/>
<dbReference type="STRING" id="145388.A0A0D2LPE6"/>
<evidence type="ECO:0000256" key="8">
    <source>
        <dbReference type="ARBA" id="ARBA00022927"/>
    </source>
</evidence>
<keyword evidence="3" id="KW-0853">WD repeat</keyword>
<dbReference type="PANTHER" id="PTHR23284">
    <property type="entry name" value="PROLACTIN REGULATORY ELEMENT BINDING PROTEIN"/>
    <property type="match status" value="1"/>
</dbReference>
<evidence type="ECO:0000256" key="5">
    <source>
        <dbReference type="ARBA" id="ARBA00022737"/>
    </source>
</evidence>
<comment type="subcellular location">
    <subcellularLocation>
        <location evidence="1">Endoplasmic reticulum membrane</location>
        <topology evidence="1">Single-pass membrane protein</topology>
    </subcellularLocation>
</comment>